<evidence type="ECO:0000313" key="2">
    <source>
        <dbReference type="Proteomes" id="UP000663305"/>
    </source>
</evidence>
<gene>
    <name evidence="1" type="ORF">HSBGL_4074</name>
</gene>
<organism evidence="1 2">
    <name type="scientific">Halapricum desulfuricans</name>
    <dbReference type="NCBI Taxonomy" id="2841257"/>
    <lineage>
        <taxon>Archaea</taxon>
        <taxon>Methanobacteriati</taxon>
        <taxon>Methanobacteriota</taxon>
        <taxon>Stenosarchaea group</taxon>
        <taxon>Halobacteria</taxon>
        <taxon>Halobacteriales</taxon>
        <taxon>Haloarculaceae</taxon>
        <taxon>Halapricum</taxon>
    </lineage>
</organism>
<sequence length="123" mass="14112">MTHRPVQQYRYAWQITTPERDEDYRTLFTGYKSTHALGNLFAMWLKDQGDLTTWNDVDRFAELVARYSDLSAPVIAVWLGLDPDDVPVSPAPEGLPVPGREDLSWQFEGPDGDTIRLERTIED</sequence>
<geneLocation type="plasmid" evidence="1 2">
    <name>pHSR-Bgl01</name>
</geneLocation>
<name>A0A897NLC0_9EURY</name>
<protein>
    <submittedName>
        <fullName evidence="1">Uncharacterized protein</fullName>
    </submittedName>
</protein>
<dbReference type="Proteomes" id="UP000663305">
    <property type="component" value="Plasmid pHSR-Bgl01"/>
</dbReference>
<proteinExistence type="predicted"/>
<accession>A0A897NLC0</accession>
<dbReference type="GeneID" id="68862609"/>
<dbReference type="EMBL" id="CP064790">
    <property type="protein sequence ID" value="QSG13488.1"/>
    <property type="molecule type" value="Genomic_DNA"/>
</dbReference>
<keyword evidence="1" id="KW-0614">Plasmid</keyword>
<dbReference type="AlphaFoldDB" id="A0A897NLC0"/>
<reference evidence="1" key="1">
    <citation type="submission" date="2020-11" db="EMBL/GenBank/DDBJ databases">
        <title>Carbohydrate-dependent, anaerobic sulfur respiration: A novel catabolism in halophilic archaea.</title>
        <authorList>
            <person name="Sorokin D.Y."/>
            <person name="Messina E."/>
            <person name="Smedile F."/>
            <person name="La Cono V."/>
            <person name="Hallsworth J.E."/>
            <person name="Yakimov M.M."/>
        </authorList>
    </citation>
    <scope>NUCLEOTIDE SEQUENCE</scope>
    <source>
        <strain evidence="1">HSR-Bgl</strain>
        <plasmid evidence="1">pHSR-Bgl01</plasmid>
    </source>
</reference>
<evidence type="ECO:0000313" key="1">
    <source>
        <dbReference type="EMBL" id="QSG13488.1"/>
    </source>
</evidence>
<dbReference type="RefSeq" id="WP_229126594.1">
    <property type="nucleotide sequence ID" value="NZ_CP064790.1"/>
</dbReference>